<feature type="domain" description="Histidine-specific methyltransferase SAM-dependent" evidence="3">
    <location>
        <begin position="29"/>
        <end position="330"/>
    </location>
</feature>
<dbReference type="InterPro" id="IPR035094">
    <property type="entry name" value="EgtD"/>
</dbReference>
<dbReference type="GO" id="GO:0032259">
    <property type="term" value="P:methylation"/>
    <property type="evidence" value="ECO:0007669"/>
    <property type="project" value="UniProtKB-KW"/>
</dbReference>
<dbReference type="InterPro" id="IPR029063">
    <property type="entry name" value="SAM-dependent_MTases_sf"/>
</dbReference>
<dbReference type="Gene3D" id="3.40.50.150">
    <property type="entry name" value="Vaccinia Virus protein VP39"/>
    <property type="match status" value="1"/>
</dbReference>
<sequence length="339" mass="37622">MYETTEASALTGAPLRHRAADLAENAFCRDLLAGLSKSPRSIAPKYFYDAEGSALFDRICELPEYYPTRTERRILERHGREMAAVMGAQAELIEFGAGSLEKIRVLLRAFDAHALPRRYVPIDISAAHLEEASRRLHADCPWLQVRPIAADYMKEAQLSALDDCTGRRVGFFPGSTIGNFDSDEALAFLRLAARLLQGGGLLVGVDLVKDPQTLHRAYNDAQGVTAAFNLNLLRRANVELGADFDLRQFAHYAFYDPRRCRIEMHLLSRCAQTVRVAGHDFSFAEGESLHTENSHKFTIEGFRKLAASAGFRPGPVWTDEARLFSVHWLESPAGGTGAP</sequence>
<dbReference type="InterPro" id="IPR019257">
    <property type="entry name" value="MeTrfase_dom"/>
</dbReference>
<organism evidence="4 5">
    <name type="scientific">Trinickia dabaoshanensis</name>
    <dbReference type="NCBI Taxonomy" id="564714"/>
    <lineage>
        <taxon>Bacteria</taxon>
        <taxon>Pseudomonadati</taxon>
        <taxon>Pseudomonadota</taxon>
        <taxon>Betaproteobacteria</taxon>
        <taxon>Burkholderiales</taxon>
        <taxon>Burkholderiaceae</taxon>
        <taxon>Trinickia</taxon>
    </lineage>
</organism>
<dbReference type="PIRSF" id="PIRSF018005">
    <property type="entry name" value="UCP018005"/>
    <property type="match status" value="1"/>
</dbReference>
<accession>A0A2N7VDP6</accession>
<dbReference type="Pfam" id="PF10017">
    <property type="entry name" value="Methyltransf_33"/>
    <property type="match status" value="1"/>
</dbReference>
<evidence type="ECO:0000313" key="5">
    <source>
        <dbReference type="Proteomes" id="UP000235616"/>
    </source>
</evidence>
<evidence type="ECO:0000256" key="1">
    <source>
        <dbReference type="ARBA" id="ARBA00022603"/>
    </source>
</evidence>
<name>A0A2N7VDP6_9BURK</name>
<dbReference type="Proteomes" id="UP000235616">
    <property type="component" value="Unassembled WGS sequence"/>
</dbReference>
<dbReference type="InterPro" id="IPR051128">
    <property type="entry name" value="EgtD_Methyltrsf_superfamily"/>
</dbReference>
<keyword evidence="2 4" id="KW-0808">Transferase</keyword>
<dbReference type="EMBL" id="PNYA01000033">
    <property type="protein sequence ID" value="PMS15279.1"/>
    <property type="molecule type" value="Genomic_DNA"/>
</dbReference>
<evidence type="ECO:0000313" key="4">
    <source>
        <dbReference type="EMBL" id="PMS15279.1"/>
    </source>
</evidence>
<keyword evidence="5" id="KW-1185">Reference proteome</keyword>
<evidence type="ECO:0000259" key="3">
    <source>
        <dbReference type="Pfam" id="PF10017"/>
    </source>
</evidence>
<dbReference type="NCBIfam" id="TIGR03438">
    <property type="entry name" value="egtD_ergothio"/>
    <property type="match status" value="1"/>
</dbReference>
<reference evidence="4 5" key="1">
    <citation type="submission" date="2018-01" db="EMBL/GenBank/DDBJ databases">
        <title>Whole genome analyses suggest that Burkholderia sensu lato contains two further novel genera in the rhizoxinica-symbiotica group Mycetohabitans gen. nov., and Trinickia gen. nov.: implications for the evolution of diazotrophy and nodulation in the Burkholderiaceae.</title>
        <authorList>
            <person name="Estrada-de los Santos P."/>
            <person name="Palmer M."/>
            <person name="Chavez-Ramirez B."/>
            <person name="Beukes C."/>
            <person name="Steenkamp E.T."/>
            <person name="Hirsch A.M."/>
            <person name="Manyaka P."/>
            <person name="Maluk M."/>
            <person name="Lafos M."/>
            <person name="Crook M."/>
            <person name="Gross E."/>
            <person name="Simon M.F."/>
            <person name="Bueno dos Reis Junior F."/>
            <person name="Poole P.S."/>
            <person name="Venter S.N."/>
            <person name="James E.K."/>
        </authorList>
    </citation>
    <scope>NUCLEOTIDE SEQUENCE [LARGE SCALE GENOMIC DNA]</scope>
    <source>
        <strain evidence="4 5">GIMN1.004</strain>
    </source>
</reference>
<dbReference type="InterPro" id="IPR017804">
    <property type="entry name" value="MeTrfase_EgtD-like"/>
</dbReference>
<dbReference type="AlphaFoldDB" id="A0A2N7VDP6"/>
<dbReference type="GO" id="GO:0008168">
    <property type="term" value="F:methyltransferase activity"/>
    <property type="evidence" value="ECO:0007669"/>
    <property type="project" value="UniProtKB-KW"/>
</dbReference>
<keyword evidence="1 4" id="KW-0489">Methyltransferase</keyword>
<comment type="caution">
    <text evidence="4">The sequence shown here is derived from an EMBL/GenBank/DDBJ whole genome shotgun (WGS) entry which is preliminary data.</text>
</comment>
<gene>
    <name evidence="4" type="primary">egtD</name>
    <name evidence="4" type="ORF">C0Z18_27720</name>
</gene>
<dbReference type="SUPFAM" id="SSF53335">
    <property type="entry name" value="S-adenosyl-L-methionine-dependent methyltransferases"/>
    <property type="match status" value="1"/>
</dbReference>
<proteinExistence type="predicted"/>
<protein>
    <submittedName>
        <fullName evidence="4">L-histidine N(Alpha)-methyltransferase</fullName>
    </submittedName>
</protein>
<dbReference type="OrthoDB" id="5289726at2"/>
<evidence type="ECO:0000256" key="2">
    <source>
        <dbReference type="ARBA" id="ARBA00022679"/>
    </source>
</evidence>
<dbReference type="PANTHER" id="PTHR43397">
    <property type="entry name" value="ERGOTHIONEINE BIOSYNTHESIS PROTEIN 1"/>
    <property type="match status" value="1"/>
</dbReference>
<dbReference type="PANTHER" id="PTHR43397:SF1">
    <property type="entry name" value="ERGOTHIONEINE BIOSYNTHESIS PROTEIN 1"/>
    <property type="match status" value="1"/>
</dbReference>
<dbReference type="RefSeq" id="WP_102648644.1">
    <property type="nucleotide sequence ID" value="NZ_PNYA01000033.1"/>
</dbReference>